<gene>
    <name evidence="2" type="ORF">NQU55_17985</name>
</gene>
<dbReference type="EMBL" id="JANIID010000015">
    <property type="protein sequence ID" value="MCQ8771639.1"/>
    <property type="molecule type" value="Genomic_DNA"/>
</dbReference>
<evidence type="ECO:0000313" key="2">
    <source>
        <dbReference type="EMBL" id="MCQ8771639.1"/>
    </source>
</evidence>
<organism evidence="2 3">
    <name type="scientific">Streptomyces telluris</name>
    <dbReference type="NCBI Taxonomy" id="2720021"/>
    <lineage>
        <taxon>Bacteria</taxon>
        <taxon>Bacillati</taxon>
        <taxon>Actinomycetota</taxon>
        <taxon>Actinomycetes</taxon>
        <taxon>Kitasatosporales</taxon>
        <taxon>Streptomycetaceae</taxon>
        <taxon>Streptomyces</taxon>
    </lineage>
</organism>
<keyword evidence="3" id="KW-1185">Reference proteome</keyword>
<dbReference type="Gene3D" id="2.80.10.50">
    <property type="match status" value="1"/>
</dbReference>
<dbReference type="RefSeq" id="WP_168092603.1">
    <property type="nucleotide sequence ID" value="NZ_JAATER010000084.1"/>
</dbReference>
<proteinExistence type="predicted"/>
<evidence type="ECO:0000256" key="1">
    <source>
        <dbReference type="SAM" id="SignalP"/>
    </source>
</evidence>
<dbReference type="Proteomes" id="UP001142374">
    <property type="component" value="Unassembled WGS sequence"/>
</dbReference>
<keyword evidence="1" id="KW-0732">Signal</keyword>
<comment type="caution">
    <text evidence="2">The sequence shown here is derived from an EMBL/GenBank/DDBJ whole genome shotgun (WGS) entry which is preliminary data.</text>
</comment>
<protein>
    <recommendedName>
        <fullName evidence="4">Secreted protein</fullName>
    </recommendedName>
</protein>
<dbReference type="InterPro" id="IPR035992">
    <property type="entry name" value="Ricin_B-like_lectins"/>
</dbReference>
<evidence type="ECO:0008006" key="4">
    <source>
        <dbReference type="Google" id="ProtNLM"/>
    </source>
</evidence>
<reference evidence="2" key="1">
    <citation type="submission" date="2022-06" db="EMBL/GenBank/DDBJ databases">
        <title>WGS of actinobacteria.</title>
        <authorList>
            <person name="Thawai C."/>
        </authorList>
    </citation>
    <scope>NUCLEOTIDE SEQUENCE</scope>
    <source>
        <strain evidence="2">AA8</strain>
    </source>
</reference>
<accession>A0A9X2LIP2</accession>
<evidence type="ECO:0000313" key="3">
    <source>
        <dbReference type="Proteomes" id="UP001142374"/>
    </source>
</evidence>
<dbReference type="SUPFAM" id="SSF50370">
    <property type="entry name" value="Ricin B-like lectins"/>
    <property type="match status" value="1"/>
</dbReference>
<feature type="chain" id="PRO_5040745309" description="Secreted protein" evidence="1">
    <location>
        <begin position="28"/>
        <end position="182"/>
    </location>
</feature>
<feature type="signal peptide" evidence="1">
    <location>
        <begin position="1"/>
        <end position="27"/>
    </location>
</feature>
<sequence length="182" mass="18769">MPVHPLVHPLARRSAILAAAATMVVLAPGVGHTAASSPAPIKNEGAGWYLDSGGETSAAKAPTFTAKYTGEPASAPGNLKWSYDPATKLIKNEAHGWYLGSGGDSSSDKAPAYTTKYTGDPAAAPPQLKWSYDASTKLVKNEGNGWYLGSGGDNYGKAPAYTTKYTGTPASAPAQLKWAIAS</sequence>
<name>A0A9X2LIP2_9ACTN</name>
<dbReference type="CDD" id="cd00161">
    <property type="entry name" value="beta-trefoil_Ricin-like"/>
    <property type="match status" value="1"/>
</dbReference>
<dbReference type="AlphaFoldDB" id="A0A9X2LIP2"/>